<dbReference type="PANTHER" id="PTHR13410:SF9">
    <property type="entry name" value="PROTEIN PBDC1"/>
    <property type="match status" value="1"/>
</dbReference>
<dbReference type="EMBL" id="JH430212">
    <property type="status" value="NOT_ANNOTATED_CDS"/>
    <property type="molecule type" value="Genomic_DNA"/>
</dbReference>
<dbReference type="Pfam" id="PF04669">
    <property type="entry name" value="PBDC1"/>
    <property type="match status" value="1"/>
</dbReference>
<dbReference type="PhylomeDB" id="T1IIT6"/>
<protein>
    <recommendedName>
        <fullName evidence="1">Polysaccharide biosynthesis domain-containing protein</fullName>
    </recommendedName>
</protein>
<keyword evidence="3" id="KW-1185">Reference proteome</keyword>
<dbReference type="eggNOG" id="KOG4093">
    <property type="taxonomic scope" value="Eukaryota"/>
</dbReference>
<dbReference type="GO" id="GO:0005737">
    <property type="term" value="C:cytoplasm"/>
    <property type="evidence" value="ECO:0007669"/>
    <property type="project" value="TreeGrafter"/>
</dbReference>
<dbReference type="STRING" id="126957.T1IIT6"/>
<organism evidence="2 3">
    <name type="scientific">Strigamia maritima</name>
    <name type="common">European centipede</name>
    <name type="synonym">Geophilus maritimus</name>
    <dbReference type="NCBI Taxonomy" id="126957"/>
    <lineage>
        <taxon>Eukaryota</taxon>
        <taxon>Metazoa</taxon>
        <taxon>Ecdysozoa</taxon>
        <taxon>Arthropoda</taxon>
        <taxon>Myriapoda</taxon>
        <taxon>Chilopoda</taxon>
        <taxon>Pleurostigmophora</taxon>
        <taxon>Geophilomorpha</taxon>
        <taxon>Linotaeniidae</taxon>
        <taxon>Strigamia</taxon>
    </lineage>
</organism>
<dbReference type="PANTHER" id="PTHR13410">
    <property type="entry name" value="PROTEIN PBDC1"/>
    <property type="match status" value="1"/>
</dbReference>
<evidence type="ECO:0000313" key="2">
    <source>
        <dbReference type="EnsemblMetazoa" id="SMAR000789-PA"/>
    </source>
</evidence>
<proteinExistence type="predicted"/>
<evidence type="ECO:0000259" key="1">
    <source>
        <dbReference type="Pfam" id="PF04669"/>
    </source>
</evidence>
<dbReference type="Gene3D" id="1.10.3560.10">
    <property type="entry name" value="yst0336 like domain"/>
    <property type="match status" value="1"/>
</dbReference>
<reference evidence="3" key="1">
    <citation type="submission" date="2011-05" db="EMBL/GenBank/DDBJ databases">
        <authorList>
            <person name="Richards S.R."/>
            <person name="Qu J."/>
            <person name="Jiang H."/>
            <person name="Jhangiani S.N."/>
            <person name="Agravi P."/>
            <person name="Goodspeed R."/>
            <person name="Gross S."/>
            <person name="Mandapat C."/>
            <person name="Jackson L."/>
            <person name="Mathew T."/>
            <person name="Pu L."/>
            <person name="Thornton R."/>
            <person name="Saada N."/>
            <person name="Wilczek-Boney K.B."/>
            <person name="Lee S."/>
            <person name="Kovar C."/>
            <person name="Wu Y."/>
            <person name="Scherer S.E."/>
            <person name="Worley K.C."/>
            <person name="Muzny D.M."/>
            <person name="Gibbs R."/>
        </authorList>
    </citation>
    <scope>NUCLEOTIDE SEQUENCE</scope>
    <source>
        <strain evidence="3">Brora</strain>
    </source>
</reference>
<dbReference type="InterPro" id="IPR021148">
    <property type="entry name" value="Polysacc_synth_dom"/>
</dbReference>
<dbReference type="AlphaFoldDB" id="T1IIT6"/>
<dbReference type="EnsemblMetazoa" id="SMAR000789-RA">
    <property type="protein sequence ID" value="SMAR000789-PA"/>
    <property type="gene ID" value="SMAR000789"/>
</dbReference>
<dbReference type="HOGENOM" id="CLU_103791_2_1_1"/>
<sequence>MAEFFDKDALNSVQEDIFSKPADEFGNDASIEALWAMKAYKHAEIYFNLLCSIDVQHLKLTPHDDKIYEEFRKVFPDIEVGLLTEAALKNAEAKEIWRPFCNNFQHIEDFNFATLLRLNPELDYSEENSILVPRIQFYAIEIARNREGKNTLLRQPNKHKTT</sequence>
<dbReference type="InterPro" id="IPR008476">
    <property type="entry name" value="PBDC1_metazoa/fungi"/>
</dbReference>
<dbReference type="Proteomes" id="UP000014500">
    <property type="component" value="Unassembled WGS sequence"/>
</dbReference>
<dbReference type="OMA" id="IQFYAFE"/>
<feature type="domain" description="Polysaccharide biosynthesis" evidence="1">
    <location>
        <begin position="31"/>
        <end position="152"/>
    </location>
</feature>
<reference evidence="2" key="2">
    <citation type="submission" date="2015-02" db="UniProtKB">
        <authorList>
            <consortium name="EnsemblMetazoa"/>
        </authorList>
    </citation>
    <scope>IDENTIFICATION</scope>
</reference>
<dbReference type="InterPro" id="IPR023139">
    <property type="entry name" value="PBDC1-like_dom_sf"/>
</dbReference>
<accession>T1IIT6</accession>
<name>T1IIT6_STRMM</name>
<evidence type="ECO:0000313" key="3">
    <source>
        <dbReference type="Proteomes" id="UP000014500"/>
    </source>
</evidence>